<dbReference type="OrthoDB" id="10250638at2759"/>
<accession>A0A7R9BTM1</accession>
<protein>
    <recommendedName>
        <fullName evidence="14">WD repeat-containing protein 19</fullName>
    </recommendedName>
</protein>
<evidence type="ECO:0000313" key="12">
    <source>
        <dbReference type="EMBL" id="CAD7281364.1"/>
    </source>
</evidence>
<dbReference type="SUPFAM" id="SSF82171">
    <property type="entry name" value="DPP6 N-terminal domain-like"/>
    <property type="match status" value="1"/>
</dbReference>
<evidence type="ECO:0000256" key="6">
    <source>
        <dbReference type="ARBA" id="ARBA00023069"/>
    </source>
</evidence>
<dbReference type="GO" id="GO:0008104">
    <property type="term" value="P:intracellular protein localization"/>
    <property type="evidence" value="ECO:0007669"/>
    <property type="project" value="UniProtKB-ARBA"/>
</dbReference>
<evidence type="ECO:0000259" key="10">
    <source>
        <dbReference type="Pfam" id="PF23389"/>
    </source>
</evidence>
<keyword evidence="3" id="KW-0677">Repeat</keyword>
<dbReference type="Pfam" id="PF24762">
    <property type="entry name" value="TPR_IF140-IFT172"/>
    <property type="match status" value="1"/>
</dbReference>
<keyword evidence="13" id="KW-1185">Reference proteome</keyword>
<evidence type="ECO:0000256" key="4">
    <source>
        <dbReference type="ARBA" id="ARBA00022794"/>
    </source>
</evidence>
<dbReference type="FunFam" id="1.25.40.470:FF:000009">
    <property type="entry name" value="WD repeat-containing protein 19 isoform X1"/>
    <property type="match status" value="1"/>
</dbReference>
<dbReference type="Pfam" id="PF23389">
    <property type="entry name" value="Beta-prop_WDR19_1st"/>
    <property type="match status" value="1"/>
</dbReference>
<feature type="domain" description="IF140/IFT172/WDR19 TPR" evidence="11">
    <location>
        <begin position="935"/>
        <end position="1083"/>
    </location>
</feature>
<evidence type="ECO:0000256" key="7">
    <source>
        <dbReference type="ARBA" id="ARBA00023273"/>
    </source>
</evidence>
<keyword evidence="5" id="KW-0802">TPR repeat</keyword>
<feature type="domain" description="WDR19 WD40 repeat" evidence="8">
    <location>
        <begin position="361"/>
        <end position="462"/>
    </location>
</feature>
<evidence type="ECO:0000256" key="5">
    <source>
        <dbReference type="ARBA" id="ARBA00022803"/>
    </source>
</evidence>
<feature type="domain" description="WDR19 WD40 repeat" evidence="8">
    <location>
        <begin position="510"/>
        <end position="692"/>
    </location>
</feature>
<dbReference type="GO" id="GO:0035721">
    <property type="term" value="P:intraciliary retrograde transport"/>
    <property type="evidence" value="ECO:0007669"/>
    <property type="project" value="InterPro"/>
</dbReference>
<dbReference type="EMBL" id="OA884855">
    <property type="protein sequence ID" value="CAD7281364.1"/>
    <property type="molecule type" value="Genomic_DNA"/>
</dbReference>
<dbReference type="Pfam" id="PF15911">
    <property type="entry name" value="Beta-prop_WDR19_2nd"/>
    <property type="match status" value="2"/>
</dbReference>
<dbReference type="InterPro" id="IPR040379">
    <property type="entry name" value="WDR19/dyf-2"/>
</dbReference>
<sequence>MTSKRVFTIESPHGPGGVFFCWQKSSGNYLVTTGYNQAINLYSRQGEAKDRLTLQGLCSGFGWDKDGDFLAVINDKTPLLLLWDSRTFKSTTIDTGLQDQHTFLIWSKSAPLLAIGTAKGNVVIYNSKTSRKIPVIGKHAKRIMCGAWSKQSLLALGSEDRTLTVSNAEGDTIKHAQLRGDPSDIQFSTMKADERKSGENTISLIISRKTLFLFNLDDPENPIELAFQSRYGNVVAYEWFGDGYVLLGFSQGYFVAISTHMKEIGQELFQARNHRDSLTDIAVNAALGKAASCGDNQIKIHELSDLREVSEVVSLDEERAIDGVAWSDDGQLLAVSTPKGNLHVFLSKLPMLGEAVGAQAVYLTGLDTVTIRRIDAESGLEWTRRLDVEPTFLGIGPTHYAAGMNNRVWFYALGPPDKVSGGLGAKRFVKDKEYAGNVTSVKLNEVYAAVLHDGKVLLHLVSFVFISFSYYSMKNECVLWVSNNQLVRFRVNNLFCVRDFDNEPMFFQLEADAGETEEREMKLFPGREQQTDIVITDHGITQDFFIFSTDFGGLFYFGLDDWSIVSDYKHRVGIRKIFPEITGSRLILIDNKSEAFLYSPVNDETISIPSTPAKALAVLWENWLPDRNVFIIHDDTWIYTYIFRRESIDGASVEQVGKTRLPLNQRPLILVNGELTCQTPGGRLTTLTLSTHEMVASVHDLKAEELQLALEKNLALGRFKDAWQVCLALDKREEWVCLGEAAMRNMEVETAARAYRQAGDVGMVWFLEDLSGCQDRVLMAGHLCMALNEYDKAQEWYLKSGTPVCALEMRRDLLHWDQALQLANKLAPAQIPAISREYAQQLEFTGDYPQALVHYEKAIGSDTSVPVSGEDSGDEHQFACRAGIARTCIRCGDLRRGVQIAGNIDSKAVKKDCAEILESMKNWPRVGELLPNVTSPRIHLQFAKAKESEGRYKEALAAYDRARDYDSVVRLLLDHLEDPEAAVKVVRDTKSVEGAKMVAKFFLKLNDFGSAIQFLVLSKCNDEAFRLAQQHNKMELYADIIGDDATHEDYASIALHFETTAKNLFLSGKFYFLAGKYEKAMSHLLRHAGGTGRTTTTTSMRESAGGEDRALQLAVDVAAASGDDKLSGQLIDFLLGDVDGVPKDARYLFRLYMAKKMFRQAAKTAVIIAGEEQSRGNYRVAHDVLLGMCGELRGQNLPVGQEMQNALALLHSYVLVRVQVKRGEHKIAARLLARVARSISKFPAHVVPILTSTVIECQRSGMKATAFNYAAVLMRPEHRSRIDDKYKSKIEAIVRKNAGSRAKEGSEVSGEDEELGVKTPCPACAFPDLPEMDLDCPRCKTRLPFCLATKQQIFFINYSAEN</sequence>
<dbReference type="Gene3D" id="2.130.10.10">
    <property type="entry name" value="YVTN repeat-like/Quinoprotein amine dehydrogenase"/>
    <property type="match status" value="1"/>
</dbReference>
<feature type="domain" description="IFT80/172/WDR35 TPR" evidence="9">
    <location>
        <begin position="735"/>
        <end position="825"/>
    </location>
</feature>
<organism evidence="12">
    <name type="scientific">Notodromas monacha</name>
    <dbReference type="NCBI Taxonomy" id="399045"/>
    <lineage>
        <taxon>Eukaryota</taxon>
        <taxon>Metazoa</taxon>
        <taxon>Ecdysozoa</taxon>
        <taxon>Arthropoda</taxon>
        <taxon>Crustacea</taxon>
        <taxon>Oligostraca</taxon>
        <taxon>Ostracoda</taxon>
        <taxon>Podocopa</taxon>
        <taxon>Podocopida</taxon>
        <taxon>Cypridocopina</taxon>
        <taxon>Cypridoidea</taxon>
        <taxon>Cyprididae</taxon>
        <taxon>Notodromas</taxon>
    </lineage>
</organism>
<name>A0A7R9BTM1_9CRUS</name>
<dbReference type="Pfam" id="PF23387">
    <property type="entry name" value="TPR_IFT80_172"/>
    <property type="match status" value="1"/>
</dbReference>
<proteinExistence type="predicted"/>
<evidence type="ECO:0000259" key="8">
    <source>
        <dbReference type="Pfam" id="PF15911"/>
    </source>
</evidence>
<keyword evidence="6" id="KW-0969">Cilium</keyword>
<evidence type="ECO:0000313" key="13">
    <source>
        <dbReference type="Proteomes" id="UP000678499"/>
    </source>
</evidence>
<dbReference type="InterPro" id="IPR011990">
    <property type="entry name" value="TPR-like_helical_dom_sf"/>
</dbReference>
<dbReference type="InterPro" id="IPR015943">
    <property type="entry name" value="WD40/YVTN_repeat-like_dom_sf"/>
</dbReference>
<dbReference type="EMBL" id="CAJPEX010002818">
    <property type="protein sequence ID" value="CAG0921516.1"/>
    <property type="molecule type" value="Genomic_DNA"/>
</dbReference>
<dbReference type="PANTHER" id="PTHR14920:SF0">
    <property type="entry name" value="WD REPEAT DOMAIN 19"/>
    <property type="match status" value="1"/>
</dbReference>
<dbReference type="GO" id="GO:0005929">
    <property type="term" value="C:cilium"/>
    <property type="evidence" value="ECO:0007669"/>
    <property type="project" value="UniProtKB-SubCell"/>
</dbReference>
<dbReference type="SUPFAM" id="SSF69322">
    <property type="entry name" value="Tricorn protease domain 2"/>
    <property type="match status" value="1"/>
</dbReference>
<dbReference type="InterPro" id="IPR057855">
    <property type="entry name" value="Beta-prop_WDR19_1st"/>
</dbReference>
<dbReference type="SUPFAM" id="SSF48452">
    <property type="entry name" value="TPR-like"/>
    <property type="match status" value="1"/>
</dbReference>
<dbReference type="InterPro" id="IPR001680">
    <property type="entry name" value="WD40_rpt"/>
</dbReference>
<gene>
    <name evidence="12" type="ORF">NMOB1V02_LOCUS9011</name>
</gene>
<reference evidence="12" key="1">
    <citation type="submission" date="2020-11" db="EMBL/GenBank/DDBJ databases">
        <authorList>
            <person name="Tran Van P."/>
        </authorList>
    </citation>
    <scope>NUCLEOTIDE SEQUENCE</scope>
</reference>
<feature type="domain" description="WDR19 first beta-propeller" evidence="10">
    <location>
        <begin position="18"/>
        <end position="340"/>
    </location>
</feature>
<keyword evidence="4" id="KW-0970">Cilium biogenesis/degradation</keyword>
<dbReference type="FunFam" id="2.130.10.10:FF:000242">
    <property type="entry name" value="WD repeat domain 19, isoform CRA_a"/>
    <property type="match status" value="1"/>
</dbReference>
<evidence type="ECO:0000256" key="3">
    <source>
        <dbReference type="ARBA" id="ARBA00022737"/>
    </source>
</evidence>
<dbReference type="Gene3D" id="1.25.40.470">
    <property type="match status" value="2"/>
</dbReference>
<dbReference type="GO" id="GO:0060271">
    <property type="term" value="P:cilium assembly"/>
    <property type="evidence" value="ECO:0007669"/>
    <property type="project" value="TreeGrafter"/>
</dbReference>
<dbReference type="InterPro" id="IPR056168">
    <property type="entry name" value="TPR_IF140/IFT172/WDR19"/>
</dbReference>
<dbReference type="Proteomes" id="UP000678499">
    <property type="component" value="Unassembled WGS sequence"/>
</dbReference>
<dbReference type="SMART" id="SM00320">
    <property type="entry name" value="WD40"/>
    <property type="match status" value="5"/>
</dbReference>
<dbReference type="InterPro" id="IPR039468">
    <property type="entry name" value="WDR19_WD40_rpt"/>
</dbReference>
<evidence type="ECO:0008006" key="14">
    <source>
        <dbReference type="Google" id="ProtNLM"/>
    </source>
</evidence>
<keyword evidence="7" id="KW-0966">Cell projection</keyword>
<evidence type="ECO:0000259" key="9">
    <source>
        <dbReference type="Pfam" id="PF23387"/>
    </source>
</evidence>
<dbReference type="InterPro" id="IPR056157">
    <property type="entry name" value="TPR_IFT80_172_dom"/>
</dbReference>
<evidence type="ECO:0000256" key="1">
    <source>
        <dbReference type="ARBA" id="ARBA00004138"/>
    </source>
</evidence>
<evidence type="ECO:0000259" key="11">
    <source>
        <dbReference type="Pfam" id="PF24762"/>
    </source>
</evidence>
<dbReference type="GO" id="GO:0030991">
    <property type="term" value="C:intraciliary transport particle A"/>
    <property type="evidence" value="ECO:0007669"/>
    <property type="project" value="TreeGrafter"/>
</dbReference>
<evidence type="ECO:0000256" key="2">
    <source>
        <dbReference type="ARBA" id="ARBA00022574"/>
    </source>
</evidence>
<dbReference type="PANTHER" id="PTHR14920">
    <property type="entry name" value="OSMOTIC AVOIDANCE ABNORMAL PROTEIN 1/WD REPEAT MEMBRANE PROTEIN"/>
    <property type="match status" value="1"/>
</dbReference>
<keyword evidence="2" id="KW-0853">WD repeat</keyword>
<comment type="subcellular location">
    <subcellularLocation>
        <location evidence="1">Cell projection</location>
        <location evidence="1">Cilium</location>
    </subcellularLocation>
</comment>